<dbReference type="CDD" id="cd05262">
    <property type="entry name" value="SDR_a7"/>
    <property type="match status" value="1"/>
</dbReference>
<dbReference type="InterPro" id="IPR016040">
    <property type="entry name" value="NAD(P)-bd_dom"/>
</dbReference>
<gene>
    <name evidence="2" type="ORF">SAMN05444339_12319</name>
</gene>
<dbReference type="PANTHER" id="PTHR48079">
    <property type="entry name" value="PROTEIN YEEZ"/>
    <property type="match status" value="1"/>
</dbReference>
<dbReference type="InterPro" id="IPR036291">
    <property type="entry name" value="NAD(P)-bd_dom_sf"/>
</dbReference>
<reference evidence="3" key="1">
    <citation type="submission" date="2016-11" db="EMBL/GenBank/DDBJ databases">
        <authorList>
            <person name="Varghese N."/>
            <person name="Submissions S."/>
        </authorList>
    </citation>
    <scope>NUCLEOTIDE SEQUENCE [LARGE SCALE GENOMIC DNA]</scope>
    <source>
        <strain evidence="3">DSM 29326</strain>
    </source>
</reference>
<dbReference type="EMBL" id="FQUE01000023">
    <property type="protein sequence ID" value="SHF93397.1"/>
    <property type="molecule type" value="Genomic_DNA"/>
</dbReference>
<evidence type="ECO:0000313" key="2">
    <source>
        <dbReference type="EMBL" id="SHF93397.1"/>
    </source>
</evidence>
<dbReference type="STRING" id="366533.SAMN05444339_12319"/>
<organism evidence="2 3">
    <name type="scientific">Loktanella atrilutea</name>
    <dbReference type="NCBI Taxonomy" id="366533"/>
    <lineage>
        <taxon>Bacteria</taxon>
        <taxon>Pseudomonadati</taxon>
        <taxon>Pseudomonadota</taxon>
        <taxon>Alphaproteobacteria</taxon>
        <taxon>Rhodobacterales</taxon>
        <taxon>Roseobacteraceae</taxon>
        <taxon>Loktanella</taxon>
    </lineage>
</organism>
<dbReference type="SUPFAM" id="SSF51735">
    <property type="entry name" value="NAD(P)-binding Rossmann-fold domains"/>
    <property type="match status" value="1"/>
</dbReference>
<evidence type="ECO:0000313" key="3">
    <source>
        <dbReference type="Proteomes" id="UP000183987"/>
    </source>
</evidence>
<dbReference type="InterPro" id="IPR051783">
    <property type="entry name" value="NAD(P)-dependent_oxidoreduct"/>
</dbReference>
<dbReference type="OrthoDB" id="9787292at2"/>
<evidence type="ECO:0000259" key="1">
    <source>
        <dbReference type="Pfam" id="PF13460"/>
    </source>
</evidence>
<dbReference type="Gene3D" id="3.40.50.720">
    <property type="entry name" value="NAD(P)-binding Rossmann-like Domain"/>
    <property type="match status" value="1"/>
</dbReference>
<sequence>MRVFLTGASGWIGSAIAQDLLGVGHTVTGLTSSPVKADALRAAGVTPLVGALADVDVLRRGAADADGIIHTAFGVDVSRIDALAAEDRTAIETFGEVFAGSVRPIIVTDGFLHTTGDKAMETDRHEVIPAFPRASQQTAFALADRGIHASVVRNPRSVHGKGETHGFVPMLAAVARDKGVSAYIREGLNLWPAVHRLDAARVYRLALERGARGAAYHAVAEEGVPFKDIAAAIGRQLGLPVTSLSPEAAETHFGPLAMWVANDGPASNSWTKKALGWQPEQPGIVADIAQPGYQG</sequence>
<dbReference type="GO" id="GO:0004029">
    <property type="term" value="F:aldehyde dehydrogenase (NAD+) activity"/>
    <property type="evidence" value="ECO:0007669"/>
    <property type="project" value="TreeGrafter"/>
</dbReference>
<protein>
    <submittedName>
        <fullName evidence="2">Nucleoside-diphosphate-sugar epimerase</fullName>
    </submittedName>
</protein>
<dbReference type="AlphaFoldDB" id="A0A1M5FPB7"/>
<proteinExistence type="predicted"/>
<feature type="domain" description="NAD(P)-binding" evidence="1">
    <location>
        <begin position="7"/>
        <end position="156"/>
    </location>
</feature>
<dbReference type="Pfam" id="PF13460">
    <property type="entry name" value="NAD_binding_10"/>
    <property type="match status" value="1"/>
</dbReference>
<dbReference type="RefSeq" id="WP_072858950.1">
    <property type="nucleotide sequence ID" value="NZ_FQUE01000023.1"/>
</dbReference>
<keyword evidence="3" id="KW-1185">Reference proteome</keyword>
<dbReference type="GO" id="GO:0005737">
    <property type="term" value="C:cytoplasm"/>
    <property type="evidence" value="ECO:0007669"/>
    <property type="project" value="TreeGrafter"/>
</dbReference>
<dbReference type="PANTHER" id="PTHR48079:SF6">
    <property type="entry name" value="NAD(P)-BINDING DOMAIN-CONTAINING PROTEIN-RELATED"/>
    <property type="match status" value="1"/>
</dbReference>
<accession>A0A1M5FPB7</accession>
<name>A0A1M5FPB7_LOKAT</name>
<dbReference type="Proteomes" id="UP000183987">
    <property type="component" value="Unassembled WGS sequence"/>
</dbReference>